<comment type="similarity">
    <text evidence="1 8 9">Belongs to the GreA/GreB family.</text>
</comment>
<dbReference type="GO" id="GO:0070063">
    <property type="term" value="F:RNA polymerase binding"/>
    <property type="evidence" value="ECO:0007669"/>
    <property type="project" value="InterPro"/>
</dbReference>
<dbReference type="InterPro" id="IPR036805">
    <property type="entry name" value="Tscrpt_elong_fac_GreA/B_N_sf"/>
</dbReference>
<evidence type="ECO:0000256" key="1">
    <source>
        <dbReference type="ARBA" id="ARBA00008213"/>
    </source>
</evidence>
<dbReference type="FunFam" id="3.10.50.30:FF:000001">
    <property type="entry name" value="Transcription elongation factor GreA"/>
    <property type="match status" value="1"/>
</dbReference>
<dbReference type="InterPro" id="IPR006359">
    <property type="entry name" value="Tscrpt_elong_fac_GreA"/>
</dbReference>
<gene>
    <name evidence="8 12" type="primary">greA</name>
    <name evidence="12" type="ORF">FDQ92_08340</name>
</gene>
<dbReference type="InterPro" id="IPR023459">
    <property type="entry name" value="Tscrpt_elong_fac_GreA/B_fam"/>
</dbReference>
<dbReference type="Gene3D" id="1.10.287.180">
    <property type="entry name" value="Transcription elongation factor, GreA/GreB, N-terminal domain"/>
    <property type="match status" value="1"/>
</dbReference>
<dbReference type="GO" id="GO:0032784">
    <property type="term" value="P:regulation of DNA-templated transcription elongation"/>
    <property type="evidence" value="ECO:0007669"/>
    <property type="project" value="UniProtKB-UniRule"/>
</dbReference>
<feature type="domain" description="Transcription elongation factor GreA/GreB C-terminal" evidence="10">
    <location>
        <begin position="82"/>
        <end position="155"/>
    </location>
</feature>
<dbReference type="NCBIfam" id="NF001263">
    <property type="entry name" value="PRK00226.1-4"/>
    <property type="match status" value="1"/>
</dbReference>
<dbReference type="SUPFAM" id="SSF54534">
    <property type="entry name" value="FKBP-like"/>
    <property type="match status" value="1"/>
</dbReference>
<dbReference type="InterPro" id="IPR001437">
    <property type="entry name" value="Tscrpt_elong_fac_GreA/B_C"/>
</dbReference>
<evidence type="ECO:0000313" key="13">
    <source>
        <dbReference type="Proteomes" id="UP000298602"/>
    </source>
</evidence>
<keyword evidence="4 8" id="KW-0238">DNA-binding</keyword>
<dbReference type="KEGG" id="dax:FDQ92_08340"/>
<dbReference type="PIRSF" id="PIRSF006092">
    <property type="entry name" value="GreA_GreB"/>
    <property type="match status" value="1"/>
</dbReference>
<keyword evidence="3 8" id="KW-0805">Transcription regulation</keyword>
<dbReference type="FunFam" id="1.10.287.180:FF:000001">
    <property type="entry name" value="Transcription elongation factor GreA"/>
    <property type="match status" value="1"/>
</dbReference>
<evidence type="ECO:0000256" key="6">
    <source>
        <dbReference type="ARBA" id="ARBA00024916"/>
    </source>
</evidence>
<dbReference type="Proteomes" id="UP000298602">
    <property type="component" value="Chromosome"/>
</dbReference>
<dbReference type="InterPro" id="IPR036953">
    <property type="entry name" value="GreA/GreB_C_sf"/>
</dbReference>
<dbReference type="Gene3D" id="3.10.50.30">
    <property type="entry name" value="Transcription elongation factor, GreA/GreB, C-terminal domain"/>
    <property type="match status" value="1"/>
</dbReference>
<dbReference type="GO" id="GO:0003746">
    <property type="term" value="F:translation elongation factor activity"/>
    <property type="evidence" value="ECO:0007669"/>
    <property type="project" value="UniProtKB-KW"/>
</dbReference>
<dbReference type="NCBIfam" id="TIGR01462">
    <property type="entry name" value="greA"/>
    <property type="match status" value="1"/>
</dbReference>
<reference evidence="12 13" key="1">
    <citation type="submission" date="2019-05" db="EMBL/GenBank/DDBJ databases">
        <title>The Complete Genome Sequence of the n-alkane-degrading Desulfoglaeba alkanexedens ALDC reveals multiple alkylsuccinate synthase gene clusters.</title>
        <authorList>
            <person name="Callaghan A.V."/>
            <person name="Davidova I.A."/>
            <person name="Duncan K.E."/>
            <person name="Morris B."/>
            <person name="McInerney M.J."/>
        </authorList>
    </citation>
    <scope>NUCLEOTIDE SEQUENCE [LARGE SCALE GENOMIC DNA]</scope>
    <source>
        <strain evidence="12 13">ALDC</strain>
    </source>
</reference>
<feature type="domain" description="Transcription elongation factor GreA/GreB N-terminal" evidence="11">
    <location>
        <begin position="4"/>
        <end position="74"/>
    </location>
</feature>
<evidence type="ECO:0000313" key="12">
    <source>
        <dbReference type="EMBL" id="QCQ22166.1"/>
    </source>
</evidence>
<keyword evidence="12" id="KW-0648">Protein biosynthesis</keyword>
<dbReference type="InterPro" id="IPR018151">
    <property type="entry name" value="TF_GreA/GreB_CS"/>
</dbReference>
<comment type="function">
    <text evidence="6 8 9">Necessary for efficient RNA polymerase transcription elongation past template-encoded arresting sites. The arresting sites in DNA have the property of trapping a certain fraction of elongating RNA polymerases that pass through, resulting in locked ternary complexes. Cleavage of the nascent transcript by cleavage factors such as GreA or GreB allows the resumption of elongation from the new 3'terminus. GreA releases sequences of 2 to 3 nucleotides.</text>
</comment>
<accession>A0A4P8L2L8</accession>
<dbReference type="SUPFAM" id="SSF46557">
    <property type="entry name" value="GreA transcript cleavage protein, N-terminal domain"/>
    <property type="match status" value="1"/>
</dbReference>
<keyword evidence="13" id="KW-1185">Reference proteome</keyword>
<evidence type="ECO:0000256" key="9">
    <source>
        <dbReference type="RuleBase" id="RU000556"/>
    </source>
</evidence>
<dbReference type="PROSITE" id="PS00830">
    <property type="entry name" value="GREAB_2"/>
    <property type="match status" value="1"/>
</dbReference>
<proteinExistence type="inferred from homology"/>
<evidence type="ECO:0000256" key="5">
    <source>
        <dbReference type="ARBA" id="ARBA00023163"/>
    </source>
</evidence>
<dbReference type="GO" id="GO:0006354">
    <property type="term" value="P:DNA-templated transcription elongation"/>
    <property type="evidence" value="ECO:0007669"/>
    <property type="project" value="TreeGrafter"/>
</dbReference>
<dbReference type="HAMAP" id="MF_00105">
    <property type="entry name" value="GreA_GreB"/>
    <property type="match status" value="1"/>
</dbReference>
<dbReference type="InterPro" id="IPR022691">
    <property type="entry name" value="Tscrpt_elong_fac_GreA/B_N"/>
</dbReference>
<evidence type="ECO:0000256" key="8">
    <source>
        <dbReference type="HAMAP-Rule" id="MF_00105"/>
    </source>
</evidence>
<evidence type="ECO:0000256" key="4">
    <source>
        <dbReference type="ARBA" id="ARBA00023125"/>
    </source>
</evidence>
<protein>
    <recommendedName>
        <fullName evidence="2 8">Transcription elongation factor GreA</fullName>
    </recommendedName>
    <alternativeName>
        <fullName evidence="7 8">Transcript cleavage factor GreA</fullName>
    </alternativeName>
</protein>
<dbReference type="OrthoDB" id="9808774at2"/>
<dbReference type="AlphaFoldDB" id="A0A4P8L2L8"/>
<evidence type="ECO:0000256" key="2">
    <source>
        <dbReference type="ARBA" id="ARBA00013729"/>
    </source>
</evidence>
<dbReference type="EMBL" id="CP040098">
    <property type="protein sequence ID" value="QCQ22166.1"/>
    <property type="molecule type" value="Genomic_DNA"/>
</dbReference>
<dbReference type="PROSITE" id="PS00829">
    <property type="entry name" value="GREAB_1"/>
    <property type="match status" value="1"/>
</dbReference>
<dbReference type="NCBIfam" id="NF001264">
    <property type="entry name" value="PRK00226.1-5"/>
    <property type="match status" value="1"/>
</dbReference>
<dbReference type="PANTHER" id="PTHR30437:SF4">
    <property type="entry name" value="TRANSCRIPTION ELONGATION FACTOR GREA"/>
    <property type="match status" value="1"/>
</dbReference>
<dbReference type="InterPro" id="IPR028624">
    <property type="entry name" value="Tscrpt_elong_fac_GreA/B"/>
</dbReference>
<name>A0A4P8L2L8_9BACT</name>
<keyword evidence="12" id="KW-0251">Elongation factor</keyword>
<keyword evidence="5 8" id="KW-0804">Transcription</keyword>
<dbReference type="Pfam" id="PF03449">
    <property type="entry name" value="GreA_GreB_N"/>
    <property type="match status" value="1"/>
</dbReference>
<evidence type="ECO:0000256" key="3">
    <source>
        <dbReference type="ARBA" id="ARBA00023015"/>
    </source>
</evidence>
<evidence type="ECO:0000259" key="11">
    <source>
        <dbReference type="Pfam" id="PF03449"/>
    </source>
</evidence>
<reference evidence="12 13" key="2">
    <citation type="submission" date="2019-05" db="EMBL/GenBank/DDBJ databases">
        <authorList>
            <person name="Suflita J.M."/>
            <person name="Marks C.R."/>
        </authorList>
    </citation>
    <scope>NUCLEOTIDE SEQUENCE [LARGE SCALE GENOMIC DNA]</scope>
    <source>
        <strain evidence="12 13">ALDC</strain>
    </source>
</reference>
<organism evidence="12 13">
    <name type="scientific">Desulfoglaeba alkanexedens ALDC</name>
    <dbReference type="NCBI Taxonomy" id="980445"/>
    <lineage>
        <taxon>Bacteria</taxon>
        <taxon>Pseudomonadati</taxon>
        <taxon>Thermodesulfobacteriota</taxon>
        <taxon>Syntrophobacteria</taxon>
        <taxon>Syntrophobacterales</taxon>
        <taxon>Syntrophobacteraceae</taxon>
        <taxon>Desulfoglaeba</taxon>
    </lineage>
</organism>
<evidence type="ECO:0000259" key="10">
    <source>
        <dbReference type="Pfam" id="PF01272"/>
    </source>
</evidence>
<dbReference type="PANTHER" id="PTHR30437">
    <property type="entry name" value="TRANSCRIPTION ELONGATION FACTOR GREA"/>
    <property type="match status" value="1"/>
</dbReference>
<dbReference type="NCBIfam" id="NF001261">
    <property type="entry name" value="PRK00226.1-2"/>
    <property type="match status" value="1"/>
</dbReference>
<dbReference type="Pfam" id="PF01272">
    <property type="entry name" value="GreA_GreB"/>
    <property type="match status" value="1"/>
</dbReference>
<dbReference type="RefSeq" id="WP_137424135.1">
    <property type="nucleotide sequence ID" value="NZ_CP040098.1"/>
</dbReference>
<evidence type="ECO:0000256" key="7">
    <source>
        <dbReference type="ARBA" id="ARBA00030776"/>
    </source>
</evidence>
<sequence length="156" mass="17397">MQRVPITREGYERLLQELQRLQKEERPAVIQAIEEARGHGDLSENAEYEAAKEKQALIEGRIKDLQERLANSEIIQPDGDGDGRVMFGRTVVLEDLDSGETLSYRLVGPYEADIQSGTLSVSSPIGKALISKEVGDEVKVKTPRGLRTLEILEVRP</sequence>
<dbReference type="GO" id="GO:0003677">
    <property type="term" value="F:DNA binding"/>
    <property type="evidence" value="ECO:0007669"/>
    <property type="project" value="UniProtKB-UniRule"/>
</dbReference>